<dbReference type="GO" id="GO:0000455">
    <property type="term" value="P:enzyme-directed rRNA pseudouridine synthesis"/>
    <property type="evidence" value="ECO:0007669"/>
    <property type="project" value="TreeGrafter"/>
</dbReference>
<dbReference type="GO" id="GO:0003723">
    <property type="term" value="F:RNA binding"/>
    <property type="evidence" value="ECO:0007669"/>
    <property type="project" value="UniProtKB-KW"/>
</dbReference>
<dbReference type="AlphaFoldDB" id="A0AAV8FUM0"/>
<dbReference type="EMBL" id="JAMFTS010000002">
    <property type="protein sequence ID" value="KAJ4794746.1"/>
    <property type="molecule type" value="Genomic_DNA"/>
</dbReference>
<name>A0AAV8FUM0_9POAL</name>
<dbReference type="Gene3D" id="3.30.2350.10">
    <property type="entry name" value="Pseudouridine synthase"/>
    <property type="match status" value="1"/>
</dbReference>
<comment type="catalytic activity">
    <reaction evidence="1">
        <text>a uridine in RNA = a pseudouridine in RNA</text>
        <dbReference type="Rhea" id="RHEA:48348"/>
        <dbReference type="Rhea" id="RHEA-COMP:12068"/>
        <dbReference type="Rhea" id="RHEA-COMP:12069"/>
        <dbReference type="ChEBI" id="CHEBI:65314"/>
        <dbReference type="ChEBI" id="CHEBI:65315"/>
    </reaction>
</comment>
<keyword evidence="2" id="KW-0694">RNA-binding</keyword>
<sequence>MTKIPLFSLPSASASASASFLLRSKSVPQLRLFSAVAMTSSESGISSTDFPIPLTPPHPPHSREVELRRAMSASARSGAPLDLSVVFEDEWIAVVNKPSGVYCDSILSSLSSSIAAGSSTSSCNLHLANRLDRDTSGLMVVTKHNKAAARLVKSFTDHTVSKTYLALSLGPAPDWCQAHITSGHGRSKHGAWRVYSVDDVDRTLPGGSHVKHMETAFEVLSINRLAKFHEPRNFLDTGIDSEVKSIDVRDKVSHGENKSTRADEVLMRAYPKSGRTHQIRLHCQYLGLPIRGDVKYGGVCEWNGVEYDFHALHAETLSFVHPITDVQLNLKAPLPSWVKEMAPTI</sequence>
<organism evidence="4 5">
    <name type="scientific">Rhynchospora pubera</name>
    <dbReference type="NCBI Taxonomy" id="906938"/>
    <lineage>
        <taxon>Eukaryota</taxon>
        <taxon>Viridiplantae</taxon>
        <taxon>Streptophyta</taxon>
        <taxon>Embryophyta</taxon>
        <taxon>Tracheophyta</taxon>
        <taxon>Spermatophyta</taxon>
        <taxon>Magnoliopsida</taxon>
        <taxon>Liliopsida</taxon>
        <taxon>Poales</taxon>
        <taxon>Cyperaceae</taxon>
        <taxon>Cyperoideae</taxon>
        <taxon>Rhynchosporeae</taxon>
        <taxon>Rhynchospora</taxon>
    </lineage>
</organism>
<dbReference type="InterPro" id="IPR006224">
    <property type="entry name" value="PsdUridine_synth_RluA-like_CS"/>
</dbReference>
<proteinExistence type="predicted"/>
<accession>A0AAV8FUM0</accession>
<dbReference type="CDD" id="cd02869">
    <property type="entry name" value="PseudoU_synth_RluA_like"/>
    <property type="match status" value="1"/>
</dbReference>
<comment type="caution">
    <text evidence="4">The sequence shown here is derived from an EMBL/GenBank/DDBJ whole genome shotgun (WGS) entry which is preliminary data.</text>
</comment>
<evidence type="ECO:0000313" key="4">
    <source>
        <dbReference type="EMBL" id="KAJ4794746.1"/>
    </source>
</evidence>
<evidence type="ECO:0000256" key="2">
    <source>
        <dbReference type="ARBA" id="ARBA00022884"/>
    </source>
</evidence>
<protein>
    <submittedName>
        <fullName evidence="4">Ribosomal large subunit pseudouridine synthase C</fullName>
    </submittedName>
</protein>
<dbReference type="PANTHER" id="PTHR21600:SF47">
    <property type="entry name" value="RNA PSEUDOURIDINE SYNTHASE 1"/>
    <property type="match status" value="1"/>
</dbReference>
<feature type="domain" description="Pseudouridine synthase RsuA/RluA-like" evidence="3">
    <location>
        <begin position="93"/>
        <end position="284"/>
    </location>
</feature>
<gene>
    <name evidence="4" type="ORF">LUZ62_045992</name>
</gene>
<evidence type="ECO:0000313" key="5">
    <source>
        <dbReference type="Proteomes" id="UP001140206"/>
    </source>
</evidence>
<dbReference type="GO" id="GO:0009982">
    <property type="term" value="F:pseudouridine synthase activity"/>
    <property type="evidence" value="ECO:0007669"/>
    <property type="project" value="InterPro"/>
</dbReference>
<dbReference type="PROSITE" id="PS01129">
    <property type="entry name" value="PSI_RLU"/>
    <property type="match status" value="1"/>
</dbReference>
<dbReference type="Pfam" id="PF00849">
    <property type="entry name" value="PseudoU_synth_2"/>
    <property type="match status" value="1"/>
</dbReference>
<dbReference type="Proteomes" id="UP001140206">
    <property type="component" value="Chromosome 2"/>
</dbReference>
<dbReference type="InterPro" id="IPR050188">
    <property type="entry name" value="RluA_PseudoU_synthase"/>
</dbReference>
<reference evidence="4" key="1">
    <citation type="submission" date="2022-08" db="EMBL/GenBank/DDBJ databases">
        <authorList>
            <person name="Marques A."/>
        </authorList>
    </citation>
    <scope>NUCLEOTIDE SEQUENCE</scope>
    <source>
        <strain evidence="4">RhyPub2mFocal</strain>
        <tissue evidence="4">Leaves</tissue>
    </source>
</reference>
<dbReference type="SUPFAM" id="SSF55120">
    <property type="entry name" value="Pseudouridine synthase"/>
    <property type="match status" value="1"/>
</dbReference>
<dbReference type="InterPro" id="IPR020103">
    <property type="entry name" value="PsdUridine_synth_cat_dom_sf"/>
</dbReference>
<evidence type="ECO:0000256" key="1">
    <source>
        <dbReference type="ARBA" id="ARBA00000073"/>
    </source>
</evidence>
<dbReference type="PANTHER" id="PTHR21600">
    <property type="entry name" value="MITOCHONDRIAL RNA PSEUDOURIDINE SYNTHASE"/>
    <property type="match status" value="1"/>
</dbReference>
<keyword evidence="5" id="KW-1185">Reference proteome</keyword>
<evidence type="ECO:0000259" key="3">
    <source>
        <dbReference type="Pfam" id="PF00849"/>
    </source>
</evidence>
<dbReference type="InterPro" id="IPR006145">
    <property type="entry name" value="PsdUridine_synth_RsuA/RluA"/>
</dbReference>